<dbReference type="EnsemblPlants" id="AVESA.00010b.r2.7AG1233980.1">
    <property type="protein sequence ID" value="AVESA.00010b.r2.7AG1233980.1.CDS.1"/>
    <property type="gene ID" value="AVESA.00010b.r2.7AG1233980"/>
</dbReference>
<dbReference type="Proteomes" id="UP001732700">
    <property type="component" value="Chromosome 7A"/>
</dbReference>
<sequence>MIGDFNETKWQHGHFSETKRSEKRMADFRSVLSFCNLHDMDFAGPPWTYDNKQKEKRNVKARIDRAVASHYWSALYPEAKLTHVISARSDHLPLLLELDGDSQGNKPPSQPRYESMWERDPRLKDAVEEAWSFAPPCSNLSDLMQKIKSTSNHLKDWSVANFGHVNSQIKSKRKILEKLWKKPRNDAREEKIRMVSSELDELLHREEIMWRQRSRVSWLKEGDKNTKYFHKKASWRQSKNRIKRIRGLNGNWTDDPEEIKSHTNDFFRNLYTADPQVYPDELIDLIHSPISEDINQSLCRDFLD</sequence>
<keyword evidence="2" id="KW-1185">Reference proteome</keyword>
<proteinExistence type="predicted"/>
<accession>A0ACD5ZV31</accession>
<reference evidence="1" key="1">
    <citation type="submission" date="2021-05" db="EMBL/GenBank/DDBJ databases">
        <authorList>
            <person name="Scholz U."/>
            <person name="Mascher M."/>
            <person name="Fiebig A."/>
        </authorList>
    </citation>
    <scope>NUCLEOTIDE SEQUENCE [LARGE SCALE GENOMIC DNA]</scope>
</reference>
<protein>
    <submittedName>
        <fullName evidence="1">Uncharacterized protein</fullName>
    </submittedName>
</protein>
<name>A0ACD5ZV31_AVESA</name>
<reference evidence="1" key="2">
    <citation type="submission" date="2025-09" db="UniProtKB">
        <authorList>
            <consortium name="EnsemblPlants"/>
        </authorList>
    </citation>
    <scope>IDENTIFICATION</scope>
</reference>
<evidence type="ECO:0000313" key="1">
    <source>
        <dbReference type="EnsemblPlants" id="AVESA.00010b.r2.7AG1233980.1.CDS.1"/>
    </source>
</evidence>
<organism evidence="1 2">
    <name type="scientific">Avena sativa</name>
    <name type="common">Oat</name>
    <dbReference type="NCBI Taxonomy" id="4498"/>
    <lineage>
        <taxon>Eukaryota</taxon>
        <taxon>Viridiplantae</taxon>
        <taxon>Streptophyta</taxon>
        <taxon>Embryophyta</taxon>
        <taxon>Tracheophyta</taxon>
        <taxon>Spermatophyta</taxon>
        <taxon>Magnoliopsida</taxon>
        <taxon>Liliopsida</taxon>
        <taxon>Poales</taxon>
        <taxon>Poaceae</taxon>
        <taxon>BOP clade</taxon>
        <taxon>Pooideae</taxon>
        <taxon>Poodae</taxon>
        <taxon>Poeae</taxon>
        <taxon>Poeae Chloroplast Group 1 (Aveneae type)</taxon>
        <taxon>Aveninae</taxon>
        <taxon>Avena</taxon>
    </lineage>
</organism>
<evidence type="ECO:0000313" key="2">
    <source>
        <dbReference type="Proteomes" id="UP001732700"/>
    </source>
</evidence>